<dbReference type="AlphaFoldDB" id="A0A1H3D9E2"/>
<gene>
    <name evidence="2" type="ORF">SAMN05216215_101321</name>
</gene>
<dbReference type="Proteomes" id="UP000199529">
    <property type="component" value="Unassembled WGS sequence"/>
</dbReference>
<dbReference type="OrthoDB" id="3694080at2"/>
<accession>A0A1H3D9E2</accession>
<reference evidence="3" key="1">
    <citation type="submission" date="2016-10" db="EMBL/GenBank/DDBJ databases">
        <authorList>
            <person name="Varghese N."/>
            <person name="Submissions S."/>
        </authorList>
    </citation>
    <scope>NUCLEOTIDE SEQUENCE [LARGE SCALE GENOMIC DNA]</scope>
    <source>
        <strain evidence="3">CGMCC 4.3530</strain>
    </source>
</reference>
<dbReference type="RefSeq" id="WP_093266115.1">
    <property type="nucleotide sequence ID" value="NZ_FNOK01000013.1"/>
</dbReference>
<evidence type="ECO:0000256" key="1">
    <source>
        <dbReference type="SAM" id="MobiDB-lite"/>
    </source>
</evidence>
<keyword evidence="3" id="KW-1185">Reference proteome</keyword>
<name>A0A1H3D9E2_9PSEU</name>
<organism evidence="2 3">
    <name type="scientific">Saccharopolyspora shandongensis</name>
    <dbReference type="NCBI Taxonomy" id="418495"/>
    <lineage>
        <taxon>Bacteria</taxon>
        <taxon>Bacillati</taxon>
        <taxon>Actinomycetota</taxon>
        <taxon>Actinomycetes</taxon>
        <taxon>Pseudonocardiales</taxon>
        <taxon>Pseudonocardiaceae</taxon>
        <taxon>Saccharopolyspora</taxon>
    </lineage>
</organism>
<evidence type="ECO:0000313" key="2">
    <source>
        <dbReference type="EMBL" id="SDX63021.1"/>
    </source>
</evidence>
<sequence>MAKDNKTSKIVTDPDRALARARAAAEQIKPKDEALYWATMAQALLLSEIRDMIRETRTHQGGSVELPEQAPPRETARVTVVEK</sequence>
<feature type="compositionally biased region" description="Basic and acidic residues" evidence="1">
    <location>
        <begin position="74"/>
        <end position="83"/>
    </location>
</feature>
<proteinExistence type="predicted"/>
<protein>
    <submittedName>
        <fullName evidence="2">Uncharacterized protein</fullName>
    </submittedName>
</protein>
<feature type="region of interest" description="Disordered" evidence="1">
    <location>
        <begin position="59"/>
        <end position="83"/>
    </location>
</feature>
<dbReference type="EMBL" id="FNOK01000013">
    <property type="protein sequence ID" value="SDX63021.1"/>
    <property type="molecule type" value="Genomic_DNA"/>
</dbReference>
<evidence type="ECO:0000313" key="3">
    <source>
        <dbReference type="Proteomes" id="UP000199529"/>
    </source>
</evidence>